<evidence type="ECO:0000313" key="3">
    <source>
        <dbReference type="Proteomes" id="UP000520767"/>
    </source>
</evidence>
<proteinExistence type="predicted"/>
<evidence type="ECO:0000256" key="1">
    <source>
        <dbReference type="SAM" id="MobiDB-lite"/>
    </source>
</evidence>
<dbReference type="EMBL" id="JACHJQ010000011">
    <property type="protein sequence ID" value="MBB4911925.1"/>
    <property type="molecule type" value="Genomic_DNA"/>
</dbReference>
<keyword evidence="3" id="KW-1185">Reference proteome</keyword>
<name>A0A7W7VJC4_9PSEU</name>
<dbReference type="InterPro" id="IPR046202">
    <property type="entry name" value="DUF6235"/>
</dbReference>
<feature type="compositionally biased region" description="Polar residues" evidence="1">
    <location>
        <begin position="1"/>
        <end position="10"/>
    </location>
</feature>
<sequence length="117" mass="13376">MSDFQNQPEASENDAADAVASTPFQMHSGAEILAEWSETATPTRRNAVYAALFSMVDRTLFRTHQLVDDYWRPAELFVSIKDDLVLKVRINSFDSFDVIYVGEWEQAPGFEFVRPRP</sequence>
<dbReference type="AlphaFoldDB" id="A0A7W7VJC4"/>
<organism evidence="2 3">
    <name type="scientific">Actinophytocola algeriensis</name>
    <dbReference type="NCBI Taxonomy" id="1768010"/>
    <lineage>
        <taxon>Bacteria</taxon>
        <taxon>Bacillati</taxon>
        <taxon>Actinomycetota</taxon>
        <taxon>Actinomycetes</taxon>
        <taxon>Pseudonocardiales</taxon>
        <taxon>Pseudonocardiaceae</taxon>
    </lineage>
</organism>
<comment type="caution">
    <text evidence="2">The sequence shown here is derived from an EMBL/GenBank/DDBJ whole genome shotgun (WGS) entry which is preliminary data.</text>
</comment>
<dbReference type="Proteomes" id="UP000520767">
    <property type="component" value="Unassembled WGS sequence"/>
</dbReference>
<dbReference type="RefSeq" id="WP_184815909.1">
    <property type="nucleotide sequence ID" value="NZ_JACHJQ010000011.1"/>
</dbReference>
<reference evidence="2 3" key="1">
    <citation type="submission" date="2020-08" db="EMBL/GenBank/DDBJ databases">
        <title>Genomic Encyclopedia of Type Strains, Phase III (KMG-III): the genomes of soil and plant-associated and newly described type strains.</title>
        <authorList>
            <person name="Whitman W."/>
        </authorList>
    </citation>
    <scope>NUCLEOTIDE SEQUENCE [LARGE SCALE GENOMIC DNA]</scope>
    <source>
        <strain evidence="2 3">CECT 8960</strain>
    </source>
</reference>
<feature type="region of interest" description="Disordered" evidence="1">
    <location>
        <begin position="1"/>
        <end position="20"/>
    </location>
</feature>
<protein>
    <submittedName>
        <fullName evidence="2">Uncharacterized protein</fullName>
    </submittedName>
</protein>
<accession>A0A7W7VJC4</accession>
<gene>
    <name evidence="2" type="ORF">FHR82_008196</name>
</gene>
<evidence type="ECO:0000313" key="2">
    <source>
        <dbReference type="EMBL" id="MBB4911925.1"/>
    </source>
</evidence>
<dbReference type="Pfam" id="PF19748">
    <property type="entry name" value="DUF6235"/>
    <property type="match status" value="1"/>
</dbReference>